<reference evidence="3 4" key="1">
    <citation type="submission" date="2022-09" db="EMBL/GenBank/DDBJ databases">
        <authorList>
            <person name="Palmer J.M."/>
        </authorList>
    </citation>
    <scope>NUCLEOTIDE SEQUENCE [LARGE SCALE GENOMIC DNA]</scope>
    <source>
        <strain evidence="3 4">DSM 7382</strain>
    </source>
</reference>
<dbReference type="Proteomes" id="UP001385951">
    <property type="component" value="Unassembled WGS sequence"/>
</dbReference>
<organism evidence="3 4">
    <name type="scientific">Cerrena zonata</name>
    <dbReference type="NCBI Taxonomy" id="2478898"/>
    <lineage>
        <taxon>Eukaryota</taxon>
        <taxon>Fungi</taxon>
        <taxon>Dikarya</taxon>
        <taxon>Basidiomycota</taxon>
        <taxon>Agaricomycotina</taxon>
        <taxon>Agaricomycetes</taxon>
        <taxon>Polyporales</taxon>
        <taxon>Cerrenaceae</taxon>
        <taxon>Cerrena</taxon>
    </lineage>
</organism>
<gene>
    <name evidence="3" type="ORF">QCA50_001356</name>
</gene>
<keyword evidence="2" id="KW-0812">Transmembrane</keyword>
<dbReference type="EMBL" id="JASBNA010000002">
    <property type="protein sequence ID" value="KAK7694176.1"/>
    <property type="molecule type" value="Genomic_DNA"/>
</dbReference>
<feature type="compositionally biased region" description="Basic and acidic residues" evidence="1">
    <location>
        <begin position="166"/>
        <end position="175"/>
    </location>
</feature>
<accession>A0AAW0GL57</accession>
<evidence type="ECO:0000256" key="1">
    <source>
        <dbReference type="SAM" id="MobiDB-lite"/>
    </source>
</evidence>
<feature type="transmembrane region" description="Helical" evidence="2">
    <location>
        <begin position="20"/>
        <end position="41"/>
    </location>
</feature>
<sequence>MISRYHITILLCHSPPLLLVLYNSPVFLITSAGGLVAIMALSRYEAGLLHALNSEEAKAIAQLSIQQDINNVRNCIIGVISIYLAQLSYNSLEGLSISNMVIPSPRNNTLNAASDLEANLGSQGSAAASSSRNVSSGLSQETRDAIHRVAVNLQSLDVVMTNLSTRETRTDRHSGDGTVPSPYTEASSKSQDQNQK</sequence>
<comment type="caution">
    <text evidence="3">The sequence shown here is derived from an EMBL/GenBank/DDBJ whole genome shotgun (WGS) entry which is preliminary data.</text>
</comment>
<evidence type="ECO:0000313" key="3">
    <source>
        <dbReference type="EMBL" id="KAK7694176.1"/>
    </source>
</evidence>
<keyword evidence="2" id="KW-1133">Transmembrane helix</keyword>
<evidence type="ECO:0000256" key="2">
    <source>
        <dbReference type="SAM" id="Phobius"/>
    </source>
</evidence>
<feature type="region of interest" description="Disordered" evidence="1">
    <location>
        <begin position="164"/>
        <end position="196"/>
    </location>
</feature>
<feature type="compositionally biased region" description="Polar residues" evidence="1">
    <location>
        <begin position="184"/>
        <end position="196"/>
    </location>
</feature>
<protein>
    <submittedName>
        <fullName evidence="3">Uncharacterized protein</fullName>
    </submittedName>
</protein>
<evidence type="ECO:0000313" key="4">
    <source>
        <dbReference type="Proteomes" id="UP001385951"/>
    </source>
</evidence>
<keyword evidence="4" id="KW-1185">Reference proteome</keyword>
<proteinExistence type="predicted"/>
<dbReference type="AlphaFoldDB" id="A0AAW0GL57"/>
<keyword evidence="2" id="KW-0472">Membrane</keyword>
<name>A0AAW0GL57_9APHY</name>